<evidence type="ECO:0000313" key="3">
    <source>
        <dbReference type="EMBL" id="OGC80741.1"/>
    </source>
</evidence>
<sequence>MSFLRYSVCVTVLAVGLFAAMPALASAATLYVDVNVVGSYNNNDRDPNDFTIEVDGEDVSPDSFKGTSSGKGKKVTLDEGDYTVRVKNTYGYSVSYSSGCRGDIDDNDTEYCTVTLRGSNYYNPGSCQYDDYCDSGCQNSYCNTQPCQGSCAPTYYQQPCQSSCAPTYYAQPVITKGYVPYFPNTGFEPVNQGALALAVVMLLAAGYFLYPHVRKAFIAVLS</sequence>
<keyword evidence="1" id="KW-0472">Membrane</keyword>
<keyword evidence="2" id="KW-0732">Signal</keyword>
<protein>
    <recommendedName>
        <fullName evidence="5">PEGA domain-containing protein</fullName>
    </recommendedName>
</protein>
<feature type="transmembrane region" description="Helical" evidence="1">
    <location>
        <begin position="193"/>
        <end position="210"/>
    </location>
</feature>
<evidence type="ECO:0000256" key="2">
    <source>
        <dbReference type="SAM" id="SignalP"/>
    </source>
</evidence>
<evidence type="ECO:0008006" key="5">
    <source>
        <dbReference type="Google" id="ProtNLM"/>
    </source>
</evidence>
<feature type="signal peptide" evidence="2">
    <location>
        <begin position="1"/>
        <end position="25"/>
    </location>
</feature>
<dbReference type="EMBL" id="MEWX01000014">
    <property type="protein sequence ID" value="OGC80741.1"/>
    <property type="molecule type" value="Genomic_DNA"/>
</dbReference>
<proteinExistence type="predicted"/>
<evidence type="ECO:0000313" key="4">
    <source>
        <dbReference type="Proteomes" id="UP000176185"/>
    </source>
</evidence>
<name>A0A1F4XGC1_9BACT</name>
<dbReference type="Proteomes" id="UP000176185">
    <property type="component" value="Unassembled WGS sequence"/>
</dbReference>
<accession>A0A1F4XGC1</accession>
<gene>
    <name evidence="3" type="ORF">A2943_02540</name>
</gene>
<feature type="chain" id="PRO_5009515323" description="PEGA domain-containing protein" evidence="2">
    <location>
        <begin position="26"/>
        <end position="222"/>
    </location>
</feature>
<comment type="caution">
    <text evidence="3">The sequence shown here is derived from an EMBL/GenBank/DDBJ whole genome shotgun (WGS) entry which is preliminary data.</text>
</comment>
<organism evidence="3 4">
    <name type="scientific">Candidatus Adlerbacteria bacterium RIFCSPLOWO2_01_FULL_51_16</name>
    <dbReference type="NCBI Taxonomy" id="1797243"/>
    <lineage>
        <taxon>Bacteria</taxon>
        <taxon>Candidatus Adleribacteriota</taxon>
    </lineage>
</organism>
<evidence type="ECO:0000256" key="1">
    <source>
        <dbReference type="SAM" id="Phobius"/>
    </source>
</evidence>
<dbReference type="STRING" id="1797243.A2943_02540"/>
<keyword evidence="1" id="KW-1133">Transmembrane helix</keyword>
<dbReference type="AlphaFoldDB" id="A0A1F4XGC1"/>
<keyword evidence="1" id="KW-0812">Transmembrane</keyword>
<reference evidence="3 4" key="1">
    <citation type="journal article" date="2016" name="Nat. Commun.">
        <title>Thousands of microbial genomes shed light on interconnected biogeochemical processes in an aquifer system.</title>
        <authorList>
            <person name="Anantharaman K."/>
            <person name="Brown C.T."/>
            <person name="Hug L.A."/>
            <person name="Sharon I."/>
            <person name="Castelle C.J."/>
            <person name="Probst A.J."/>
            <person name="Thomas B.C."/>
            <person name="Singh A."/>
            <person name="Wilkins M.J."/>
            <person name="Karaoz U."/>
            <person name="Brodie E.L."/>
            <person name="Williams K.H."/>
            <person name="Hubbard S.S."/>
            <person name="Banfield J.F."/>
        </authorList>
    </citation>
    <scope>NUCLEOTIDE SEQUENCE [LARGE SCALE GENOMIC DNA]</scope>
</reference>